<dbReference type="Proteomes" id="UP001317259">
    <property type="component" value="Unassembled WGS sequence"/>
</dbReference>
<proteinExistence type="predicted"/>
<keyword evidence="2" id="KW-1185">Reference proteome</keyword>
<accession>A0ABT0G522</accession>
<sequence>MLRISHLSVEYIKVPILKGPPELTDLPVSMAFLPEGQDPATGDWETAVWLGQSAAALIGPGTDWPLVKGITYGIWVRITSGPEAPLLGPFDLNIT</sequence>
<dbReference type="EMBL" id="JAKRKC020000002">
    <property type="protein sequence ID" value="MCK2219710.1"/>
    <property type="molecule type" value="Genomic_DNA"/>
</dbReference>
<evidence type="ECO:0000313" key="2">
    <source>
        <dbReference type="Proteomes" id="UP001317259"/>
    </source>
</evidence>
<dbReference type="RefSeq" id="WP_242375233.1">
    <property type="nucleotide sequence ID" value="NZ_JAKRKC020000002.1"/>
</dbReference>
<gene>
    <name evidence="1" type="ORF">MF672_038835</name>
</gene>
<name>A0ABT0G522_9ACTN</name>
<organism evidence="1 2">
    <name type="scientific">Actinomadura luzonensis</name>
    <dbReference type="NCBI Taxonomy" id="2805427"/>
    <lineage>
        <taxon>Bacteria</taxon>
        <taxon>Bacillati</taxon>
        <taxon>Actinomycetota</taxon>
        <taxon>Actinomycetes</taxon>
        <taxon>Streptosporangiales</taxon>
        <taxon>Thermomonosporaceae</taxon>
        <taxon>Actinomadura</taxon>
    </lineage>
</organism>
<reference evidence="1 2" key="1">
    <citation type="submission" date="2022-04" db="EMBL/GenBank/DDBJ databases">
        <title>Genome draft of Actinomadura sp. ATCC 31491.</title>
        <authorList>
            <person name="Shi X."/>
            <person name="Du Y."/>
        </authorList>
    </citation>
    <scope>NUCLEOTIDE SEQUENCE [LARGE SCALE GENOMIC DNA]</scope>
    <source>
        <strain evidence="1 2">ATCC 31491</strain>
    </source>
</reference>
<evidence type="ECO:0000313" key="1">
    <source>
        <dbReference type="EMBL" id="MCK2219710.1"/>
    </source>
</evidence>
<protein>
    <submittedName>
        <fullName evidence="1">Uncharacterized protein</fullName>
    </submittedName>
</protein>
<comment type="caution">
    <text evidence="1">The sequence shown here is derived from an EMBL/GenBank/DDBJ whole genome shotgun (WGS) entry which is preliminary data.</text>
</comment>